<dbReference type="EMBL" id="PZZN01000001">
    <property type="protein sequence ID" value="PTM47191.1"/>
    <property type="molecule type" value="Genomic_DNA"/>
</dbReference>
<keyword evidence="3" id="KW-1185">Reference proteome</keyword>
<feature type="transmembrane region" description="Helical" evidence="1">
    <location>
        <begin position="65"/>
        <end position="83"/>
    </location>
</feature>
<reference evidence="2 3" key="1">
    <citation type="submission" date="2018-04" db="EMBL/GenBank/DDBJ databases">
        <title>Genomic Encyclopedia of Type Strains, Phase III (KMG-III): the genomes of soil and plant-associated and newly described type strains.</title>
        <authorList>
            <person name="Whitman W."/>
        </authorList>
    </citation>
    <scope>NUCLEOTIDE SEQUENCE [LARGE SCALE GENOMIC DNA]</scope>
    <source>
        <strain evidence="2 3">NW12</strain>
    </source>
</reference>
<keyword evidence="1" id="KW-0812">Transmembrane</keyword>
<organism evidence="2 3">
    <name type="scientific">Sphingomonas aerolata</name>
    <dbReference type="NCBI Taxonomy" id="185951"/>
    <lineage>
        <taxon>Bacteria</taxon>
        <taxon>Pseudomonadati</taxon>
        <taxon>Pseudomonadota</taxon>
        <taxon>Alphaproteobacteria</taxon>
        <taxon>Sphingomonadales</taxon>
        <taxon>Sphingomonadaceae</taxon>
        <taxon>Sphingomonas</taxon>
    </lineage>
</organism>
<dbReference type="RefSeq" id="WP_031395952.1">
    <property type="nucleotide sequence ID" value="NZ_JAPZPT010000002.1"/>
</dbReference>
<protein>
    <submittedName>
        <fullName evidence="2">Uncharacterized protein</fullName>
    </submittedName>
</protein>
<keyword evidence="1" id="KW-0472">Membrane</keyword>
<evidence type="ECO:0000313" key="3">
    <source>
        <dbReference type="Proteomes" id="UP000240996"/>
    </source>
</evidence>
<feature type="transmembrane region" description="Helical" evidence="1">
    <location>
        <begin position="89"/>
        <end position="114"/>
    </location>
</feature>
<proteinExistence type="predicted"/>
<comment type="caution">
    <text evidence="2">The sequence shown here is derived from an EMBL/GenBank/DDBJ whole genome shotgun (WGS) entry which is preliminary data.</text>
</comment>
<evidence type="ECO:0000256" key="1">
    <source>
        <dbReference type="SAM" id="Phobius"/>
    </source>
</evidence>
<name>A0A2T4YTX8_9SPHN</name>
<feature type="transmembrane region" description="Helical" evidence="1">
    <location>
        <begin position="12"/>
        <end position="31"/>
    </location>
</feature>
<gene>
    <name evidence="2" type="ORF">C8J24_0576</name>
</gene>
<sequence>MRPKSVVLAEWLYLASIGLLIAVSVLTWDAAVAQGGFALAAGVTAFGVGLSLLLLILTTRRGSRVALWLLVALTVLGAAGVMLQVATGVLATGLIGMLTIAQLVLTILPIVLLFRPRARAWFDEVADRGIDDDAEEEIEA</sequence>
<dbReference type="AlphaFoldDB" id="A0A2T4YTX8"/>
<accession>A0A2T4YTX8</accession>
<evidence type="ECO:0000313" key="2">
    <source>
        <dbReference type="EMBL" id="PTM47191.1"/>
    </source>
</evidence>
<feature type="transmembrane region" description="Helical" evidence="1">
    <location>
        <begin position="37"/>
        <end position="58"/>
    </location>
</feature>
<keyword evidence="1" id="KW-1133">Transmembrane helix</keyword>
<dbReference type="Proteomes" id="UP000240996">
    <property type="component" value="Unassembled WGS sequence"/>
</dbReference>